<proteinExistence type="predicted"/>
<reference evidence="1" key="1">
    <citation type="submission" date="2014-11" db="EMBL/GenBank/DDBJ databases">
        <authorList>
            <person name="Amaro Gonzalez C."/>
        </authorList>
    </citation>
    <scope>NUCLEOTIDE SEQUENCE</scope>
</reference>
<sequence length="70" mass="7609">MPCSTGKNTTHVLSTTIRIISGATLASFCAILKILNTGGHPGKQVWKEPCFEVRASLGVITAAYIRWMLF</sequence>
<organism evidence="1">
    <name type="scientific">Anguilla anguilla</name>
    <name type="common">European freshwater eel</name>
    <name type="synonym">Muraena anguilla</name>
    <dbReference type="NCBI Taxonomy" id="7936"/>
    <lineage>
        <taxon>Eukaryota</taxon>
        <taxon>Metazoa</taxon>
        <taxon>Chordata</taxon>
        <taxon>Craniata</taxon>
        <taxon>Vertebrata</taxon>
        <taxon>Euteleostomi</taxon>
        <taxon>Actinopterygii</taxon>
        <taxon>Neopterygii</taxon>
        <taxon>Teleostei</taxon>
        <taxon>Anguilliformes</taxon>
        <taxon>Anguillidae</taxon>
        <taxon>Anguilla</taxon>
    </lineage>
</organism>
<dbReference type="AlphaFoldDB" id="A0A0E9S1P6"/>
<evidence type="ECO:0000313" key="1">
    <source>
        <dbReference type="EMBL" id="JAH35127.1"/>
    </source>
</evidence>
<name>A0A0E9S1P6_ANGAN</name>
<protein>
    <submittedName>
        <fullName evidence="1">Uncharacterized protein</fullName>
    </submittedName>
</protein>
<accession>A0A0E9S1P6</accession>
<dbReference type="EMBL" id="GBXM01073450">
    <property type="protein sequence ID" value="JAH35127.1"/>
    <property type="molecule type" value="Transcribed_RNA"/>
</dbReference>
<reference evidence="1" key="2">
    <citation type="journal article" date="2015" name="Fish Shellfish Immunol.">
        <title>Early steps in the European eel (Anguilla anguilla)-Vibrio vulnificus interaction in the gills: Role of the RtxA13 toxin.</title>
        <authorList>
            <person name="Callol A."/>
            <person name="Pajuelo D."/>
            <person name="Ebbesson L."/>
            <person name="Teles M."/>
            <person name="MacKenzie S."/>
            <person name="Amaro C."/>
        </authorList>
    </citation>
    <scope>NUCLEOTIDE SEQUENCE</scope>
</reference>